<dbReference type="CDD" id="cd00117">
    <property type="entry name" value="TFP"/>
    <property type="match status" value="1"/>
</dbReference>
<keyword evidence="2" id="KW-0336">GPI-anchor</keyword>
<keyword evidence="7" id="KW-0325">Glycoprotein</keyword>
<organism evidence="10 11">
    <name type="scientific">Exocentrus adspersus</name>
    <dbReference type="NCBI Taxonomy" id="1586481"/>
    <lineage>
        <taxon>Eukaryota</taxon>
        <taxon>Metazoa</taxon>
        <taxon>Ecdysozoa</taxon>
        <taxon>Arthropoda</taxon>
        <taxon>Hexapoda</taxon>
        <taxon>Insecta</taxon>
        <taxon>Pterygota</taxon>
        <taxon>Neoptera</taxon>
        <taxon>Endopterygota</taxon>
        <taxon>Coleoptera</taxon>
        <taxon>Polyphaga</taxon>
        <taxon>Cucujiformia</taxon>
        <taxon>Chrysomeloidea</taxon>
        <taxon>Cerambycidae</taxon>
        <taxon>Lamiinae</taxon>
        <taxon>Acanthocinini</taxon>
        <taxon>Exocentrus</taxon>
    </lineage>
</organism>
<dbReference type="Proteomes" id="UP001159042">
    <property type="component" value="Unassembled WGS sequence"/>
</dbReference>
<dbReference type="PANTHER" id="PTHR33562:SF20">
    <property type="entry name" value="PROTEIN QUIVER"/>
    <property type="match status" value="1"/>
</dbReference>
<keyword evidence="8" id="KW-0449">Lipoprotein</keyword>
<dbReference type="PANTHER" id="PTHR33562">
    <property type="entry name" value="ATILLA, ISOFORM B-RELATED-RELATED"/>
    <property type="match status" value="1"/>
</dbReference>
<dbReference type="GO" id="GO:0030431">
    <property type="term" value="P:sleep"/>
    <property type="evidence" value="ECO:0007669"/>
    <property type="project" value="InterPro"/>
</dbReference>
<evidence type="ECO:0000256" key="6">
    <source>
        <dbReference type="ARBA" id="ARBA00023136"/>
    </source>
</evidence>
<keyword evidence="5" id="KW-1133">Transmembrane helix</keyword>
<name>A0AAV8VLC4_9CUCU</name>
<evidence type="ECO:0000256" key="3">
    <source>
        <dbReference type="ARBA" id="ARBA00022692"/>
    </source>
</evidence>
<keyword evidence="3" id="KW-0812">Transmembrane</keyword>
<evidence type="ECO:0000256" key="4">
    <source>
        <dbReference type="ARBA" id="ARBA00022729"/>
    </source>
</evidence>
<evidence type="ECO:0000256" key="5">
    <source>
        <dbReference type="ARBA" id="ARBA00022989"/>
    </source>
</evidence>
<keyword evidence="6" id="KW-0472">Membrane</keyword>
<evidence type="ECO:0000313" key="11">
    <source>
        <dbReference type="Proteomes" id="UP001159042"/>
    </source>
</evidence>
<evidence type="ECO:0008006" key="12">
    <source>
        <dbReference type="Google" id="ProtNLM"/>
    </source>
</evidence>
<dbReference type="EMBL" id="JANEYG010000057">
    <property type="protein sequence ID" value="KAJ8915151.1"/>
    <property type="molecule type" value="Genomic_DNA"/>
</dbReference>
<dbReference type="InterPro" id="IPR050975">
    <property type="entry name" value="Sleep_regulator"/>
</dbReference>
<protein>
    <recommendedName>
        <fullName evidence="12">Protein sleepless</fullName>
    </recommendedName>
</protein>
<dbReference type="GO" id="GO:0032222">
    <property type="term" value="P:regulation of synaptic transmission, cholinergic"/>
    <property type="evidence" value="ECO:0007669"/>
    <property type="project" value="InterPro"/>
</dbReference>
<gene>
    <name evidence="10" type="ORF">NQ315_000403</name>
</gene>
<dbReference type="Pfam" id="PF17064">
    <property type="entry name" value="QVR"/>
    <property type="match status" value="1"/>
</dbReference>
<accession>A0AAV8VLC4</accession>
<feature type="chain" id="PRO_5043574986" description="Protein sleepless" evidence="9">
    <location>
        <begin position="21"/>
        <end position="145"/>
    </location>
</feature>
<feature type="signal peptide" evidence="9">
    <location>
        <begin position="1"/>
        <end position="20"/>
    </location>
</feature>
<evidence type="ECO:0000313" key="10">
    <source>
        <dbReference type="EMBL" id="KAJ8915151.1"/>
    </source>
</evidence>
<proteinExistence type="predicted"/>
<keyword evidence="11" id="KW-1185">Reference proteome</keyword>
<evidence type="ECO:0000256" key="9">
    <source>
        <dbReference type="SAM" id="SignalP"/>
    </source>
</evidence>
<reference evidence="10 11" key="1">
    <citation type="journal article" date="2023" name="Insect Mol. Biol.">
        <title>Genome sequencing provides insights into the evolution of gene families encoding plant cell wall-degrading enzymes in longhorned beetles.</title>
        <authorList>
            <person name="Shin N.R."/>
            <person name="Okamura Y."/>
            <person name="Kirsch R."/>
            <person name="Pauchet Y."/>
        </authorList>
    </citation>
    <scope>NUCLEOTIDE SEQUENCE [LARGE SCALE GENOMIC DNA]</scope>
    <source>
        <strain evidence="10">EAD_L_NR</strain>
    </source>
</reference>
<comment type="subcellular location">
    <subcellularLocation>
        <location evidence="1">Membrane</location>
        <topology evidence="1">Lipid-anchor</topology>
        <topology evidence="1">GPI-anchor</topology>
    </subcellularLocation>
</comment>
<evidence type="ECO:0000256" key="7">
    <source>
        <dbReference type="ARBA" id="ARBA00023180"/>
    </source>
</evidence>
<comment type="caution">
    <text evidence="10">The sequence shown here is derived from an EMBL/GenBank/DDBJ whole genome shotgun (WGS) entry which is preliminary data.</text>
</comment>
<evidence type="ECO:0000256" key="2">
    <source>
        <dbReference type="ARBA" id="ARBA00022622"/>
    </source>
</evidence>
<dbReference type="InterPro" id="IPR031424">
    <property type="entry name" value="QVR-like"/>
</dbReference>
<evidence type="ECO:0000256" key="8">
    <source>
        <dbReference type="ARBA" id="ARBA00023288"/>
    </source>
</evidence>
<evidence type="ECO:0000256" key="1">
    <source>
        <dbReference type="ARBA" id="ARBA00004589"/>
    </source>
</evidence>
<sequence>MATFIPCVLAFLLALNAASALKCYKCNSKDTARCAWGITSFSYDVEECTSAGFLDSVVGPKCYKITAENKDGGEYIARGCLPPATIGCSAIASAIGWVGSQSSNDADSLRNLACDTCDSDKCNSAQRLTGVTLIGLILASAIFIF</sequence>
<dbReference type="GO" id="GO:0098552">
    <property type="term" value="C:side of membrane"/>
    <property type="evidence" value="ECO:0007669"/>
    <property type="project" value="UniProtKB-KW"/>
</dbReference>
<dbReference type="AlphaFoldDB" id="A0AAV8VLC4"/>
<keyword evidence="4 9" id="KW-0732">Signal</keyword>